<dbReference type="EMBL" id="CP020370">
    <property type="protein sequence ID" value="AUB82164.1"/>
    <property type="molecule type" value="Genomic_DNA"/>
</dbReference>
<keyword evidence="4" id="KW-1185">Reference proteome</keyword>
<dbReference type="InterPro" id="IPR019267">
    <property type="entry name" value="CRISPR-assoc_Cas6_C"/>
</dbReference>
<proteinExistence type="predicted"/>
<sequence>MGVMDTWTRSSGLDGSRTDMSEDDHRGRVAPAGFPAIARLRFRLRALDPIELPEYAGSAWRGLLGHGLRRTVCVTRQPTCAGCLLTHACCYSLLFETPPPPGHDSAGFSALPHPYVLDIDPRAPRHHATGDHLDLGITLLGTAIDQAPYLIHALANAGQLGIGRDHGRFAVAALHRESAPGSDTWVQVYDPGTGQYQQQPAAPLTPPAPPAPGAVRMHISTPLRIKRDGHFIAPRDFTLTDLCHPLHIRLQRLAALYGGQPQPFEWSRAAPLMDGLALHDCRLRWHDWTRYSSRQGSLMQLGGLLGELTIQGPALAEVWPVLWAGQWTHVGKGTAFGLGAYRLAAVDDAA</sequence>
<protein>
    <recommendedName>
        <fullName evidence="2">CRISPR-associated protein Cas6 C-terminal domain-containing protein</fullName>
    </recommendedName>
</protein>
<gene>
    <name evidence="3" type="ORF">THSYN_15220</name>
</gene>
<name>A0A2K8U9C2_9GAMM</name>
<dbReference type="Gene3D" id="3.30.70.1900">
    <property type="match status" value="1"/>
</dbReference>
<dbReference type="KEGG" id="tsy:THSYN_15220"/>
<evidence type="ECO:0000313" key="3">
    <source>
        <dbReference type="EMBL" id="AUB82164.1"/>
    </source>
</evidence>
<accession>A0A2K8U9C2</accession>
<dbReference type="Proteomes" id="UP000232638">
    <property type="component" value="Chromosome"/>
</dbReference>
<reference evidence="3 4" key="1">
    <citation type="submission" date="2017-03" db="EMBL/GenBank/DDBJ databases">
        <title>Complete genome sequence of Candidatus 'Thiodictyon syntrophicum' sp. nov. strain Cad16T, a photolithoautotroph purple sulfur bacterium isolated from an alpine meromictic lake.</title>
        <authorList>
            <person name="Luedin S.M."/>
            <person name="Pothier J.F."/>
            <person name="Danza F."/>
            <person name="Storelli N."/>
            <person name="Wittwer M."/>
            <person name="Tonolla M."/>
        </authorList>
    </citation>
    <scope>NUCLEOTIDE SEQUENCE [LARGE SCALE GENOMIC DNA]</scope>
    <source>
        <strain evidence="3 4">Cad16T</strain>
    </source>
</reference>
<evidence type="ECO:0000256" key="1">
    <source>
        <dbReference type="SAM" id="MobiDB-lite"/>
    </source>
</evidence>
<evidence type="ECO:0000259" key="2">
    <source>
        <dbReference type="Pfam" id="PF10040"/>
    </source>
</evidence>
<feature type="compositionally biased region" description="Basic and acidic residues" evidence="1">
    <location>
        <begin position="16"/>
        <end position="27"/>
    </location>
</feature>
<dbReference type="Pfam" id="PF10040">
    <property type="entry name" value="CRISPR_Cas6"/>
    <property type="match status" value="1"/>
</dbReference>
<feature type="region of interest" description="Disordered" evidence="1">
    <location>
        <begin position="1"/>
        <end position="27"/>
    </location>
</feature>
<evidence type="ECO:0000313" key="4">
    <source>
        <dbReference type="Proteomes" id="UP000232638"/>
    </source>
</evidence>
<organism evidence="3 4">
    <name type="scientific">Candidatus Thiodictyon syntrophicum</name>
    <dbReference type="NCBI Taxonomy" id="1166950"/>
    <lineage>
        <taxon>Bacteria</taxon>
        <taxon>Pseudomonadati</taxon>
        <taxon>Pseudomonadota</taxon>
        <taxon>Gammaproteobacteria</taxon>
        <taxon>Chromatiales</taxon>
        <taxon>Chromatiaceae</taxon>
        <taxon>Thiodictyon</taxon>
    </lineage>
</organism>
<dbReference type="AlphaFoldDB" id="A0A2K8U9C2"/>
<feature type="domain" description="CRISPR-associated protein Cas6 C-terminal" evidence="2">
    <location>
        <begin position="218"/>
        <end position="341"/>
    </location>
</feature>